<dbReference type="Gene3D" id="1.10.10.60">
    <property type="entry name" value="Homeodomain-like"/>
    <property type="match status" value="1"/>
</dbReference>
<dbReference type="InterPro" id="IPR029016">
    <property type="entry name" value="GAF-like_dom_sf"/>
</dbReference>
<proteinExistence type="predicted"/>
<dbReference type="Proteomes" id="UP000198967">
    <property type="component" value="Unassembled WGS sequence"/>
</dbReference>
<dbReference type="InterPro" id="IPR058031">
    <property type="entry name" value="AAA_lid_NorR"/>
</dbReference>
<dbReference type="GO" id="GO:0043565">
    <property type="term" value="F:sequence-specific DNA binding"/>
    <property type="evidence" value="ECO:0007669"/>
    <property type="project" value="InterPro"/>
</dbReference>
<dbReference type="SUPFAM" id="SSF52540">
    <property type="entry name" value="P-loop containing nucleoside triphosphate hydrolases"/>
    <property type="match status" value="1"/>
</dbReference>
<dbReference type="InterPro" id="IPR002078">
    <property type="entry name" value="Sigma_54_int"/>
</dbReference>
<dbReference type="PANTHER" id="PTHR32071">
    <property type="entry name" value="TRANSCRIPTIONAL REGULATORY PROTEIN"/>
    <property type="match status" value="1"/>
</dbReference>
<evidence type="ECO:0000259" key="5">
    <source>
        <dbReference type="PROSITE" id="PS50045"/>
    </source>
</evidence>
<gene>
    <name evidence="6" type="ORF">SAMN05216377_12313</name>
</gene>
<dbReference type="GO" id="GO:0005524">
    <property type="term" value="F:ATP binding"/>
    <property type="evidence" value="ECO:0007669"/>
    <property type="project" value="UniProtKB-KW"/>
</dbReference>
<sequence length="594" mass="64938">MSWLREFSQARDDVLSSAVAQLPSPPRVIRPTVYDSWRRSRLQGLHPERVEPRHLLESEADNYLARAVSPIVAKYEAALEHGAYALVLTDRDGRLLRRWVKDPALAAVMDNLGVAPGTNMDESTVGTTSLIAMLTGRPEMIKGPEHFSEKFREFSCSSAPIIHPVNHRLLGSVSLICRLWDTAPIMLPWVIDFVAAVTEALRIRASHREQQLLDAYTAHNRDARHPVIALDSKTIITNAAAARLLGGVDQSLLWEHARRSLVDRLQGPTTLTLPDGQVLTVDCRAVSHETDDAGAVLVIKKQAQSRRAVEGTSKANGFTQLPGLVGRSAAWRAFCRDAAAHMGSRTPVLVTGEAGSGRLAVTQALQGRRDVRVIDAAGASSRGAERWCRDLEALLDIPDVSLVIRHVELLTPTSALAALATLRRASPHRLLATAEKPAFDSTRHNALLDSFTAVLEVPPLRDRLEDFSDLVAHLTERETEGAVQVQWTPEAIQALSRLDWPGNLNSLNALVRRLVVGRSSGRRIGVEHLPPEYLARGARRPLASLEQTEAQAIMNALQAAGGNKNQAALSLGIARSTLYRKVRALGLDLSSTVY</sequence>
<name>A0A1G8CNU3_PSEOR</name>
<dbReference type="STRING" id="366584.SAMN05216377_12313"/>
<keyword evidence="4" id="KW-0804">Transcription</keyword>
<evidence type="ECO:0000256" key="3">
    <source>
        <dbReference type="ARBA" id="ARBA00023015"/>
    </source>
</evidence>
<dbReference type="Pfam" id="PF25601">
    <property type="entry name" value="AAA_lid_14"/>
    <property type="match status" value="1"/>
</dbReference>
<keyword evidence="1" id="KW-0547">Nucleotide-binding</keyword>
<dbReference type="SUPFAM" id="SSF46689">
    <property type="entry name" value="Homeodomain-like"/>
    <property type="match status" value="1"/>
</dbReference>
<keyword evidence="7" id="KW-1185">Reference proteome</keyword>
<dbReference type="Pfam" id="PF02954">
    <property type="entry name" value="HTH_8"/>
    <property type="match status" value="1"/>
</dbReference>
<keyword evidence="2" id="KW-0067">ATP-binding</keyword>
<dbReference type="PRINTS" id="PR01590">
    <property type="entry name" value="HTHFIS"/>
</dbReference>
<evidence type="ECO:0000313" key="7">
    <source>
        <dbReference type="Proteomes" id="UP000198967"/>
    </source>
</evidence>
<dbReference type="EMBL" id="FNBE01000023">
    <property type="protein sequence ID" value="SDH46919.1"/>
    <property type="molecule type" value="Genomic_DNA"/>
</dbReference>
<reference evidence="6 7" key="1">
    <citation type="submission" date="2016-10" db="EMBL/GenBank/DDBJ databases">
        <authorList>
            <person name="de Groot N.N."/>
        </authorList>
    </citation>
    <scope>NUCLEOTIDE SEQUENCE [LARGE SCALE GENOMIC DNA]</scope>
    <source>
        <strain evidence="6 7">CGMCC 4.3143</strain>
    </source>
</reference>
<evidence type="ECO:0000256" key="1">
    <source>
        <dbReference type="ARBA" id="ARBA00022741"/>
    </source>
</evidence>
<accession>A0A1G8CNU3</accession>
<dbReference type="Gene3D" id="3.30.450.40">
    <property type="match status" value="1"/>
</dbReference>
<dbReference type="InterPro" id="IPR002197">
    <property type="entry name" value="HTH_Fis"/>
</dbReference>
<dbReference type="OrthoDB" id="5496274at2"/>
<dbReference type="GO" id="GO:0006355">
    <property type="term" value="P:regulation of DNA-templated transcription"/>
    <property type="evidence" value="ECO:0007669"/>
    <property type="project" value="InterPro"/>
</dbReference>
<dbReference type="AlphaFoldDB" id="A0A1G8CNU3"/>
<dbReference type="RefSeq" id="WP_093089538.1">
    <property type="nucleotide sequence ID" value="NZ_FNBE01000023.1"/>
</dbReference>
<evidence type="ECO:0000256" key="4">
    <source>
        <dbReference type="ARBA" id="ARBA00023163"/>
    </source>
</evidence>
<dbReference type="InterPro" id="IPR009057">
    <property type="entry name" value="Homeodomain-like_sf"/>
</dbReference>
<evidence type="ECO:0000313" key="6">
    <source>
        <dbReference type="EMBL" id="SDH46919.1"/>
    </source>
</evidence>
<organism evidence="6 7">
    <name type="scientific">Pseudonocardia oroxyli</name>
    <dbReference type="NCBI Taxonomy" id="366584"/>
    <lineage>
        <taxon>Bacteria</taxon>
        <taxon>Bacillati</taxon>
        <taxon>Actinomycetota</taxon>
        <taxon>Actinomycetes</taxon>
        <taxon>Pseudonocardiales</taxon>
        <taxon>Pseudonocardiaceae</taxon>
        <taxon>Pseudonocardia</taxon>
    </lineage>
</organism>
<evidence type="ECO:0000256" key="2">
    <source>
        <dbReference type="ARBA" id="ARBA00022840"/>
    </source>
</evidence>
<feature type="domain" description="Sigma-54 factor interaction" evidence="5">
    <location>
        <begin position="298"/>
        <end position="516"/>
    </location>
</feature>
<dbReference type="PROSITE" id="PS50045">
    <property type="entry name" value="SIGMA54_INTERACT_4"/>
    <property type="match status" value="1"/>
</dbReference>
<dbReference type="Gene3D" id="1.10.8.60">
    <property type="match status" value="1"/>
</dbReference>
<dbReference type="InterPro" id="IPR027417">
    <property type="entry name" value="P-loop_NTPase"/>
</dbReference>
<keyword evidence="3" id="KW-0805">Transcription regulation</keyword>
<protein>
    <submittedName>
        <fullName evidence="6">Transcriptional regulator of acetoin/glycerol metabolism</fullName>
    </submittedName>
</protein>